<dbReference type="Gene3D" id="2.60.40.790">
    <property type="match status" value="1"/>
</dbReference>
<dbReference type="CDD" id="cd06464">
    <property type="entry name" value="ACD_sHsps-like"/>
    <property type="match status" value="1"/>
</dbReference>
<evidence type="ECO:0000256" key="4">
    <source>
        <dbReference type="SAM" id="MobiDB-lite"/>
    </source>
</evidence>
<sequence length="170" mass="19344">MGDRQISRYPRGERGGRMGRWFPSMSWQDDFFDPFFADPFSVMPFPGRGRENRVATHMPRCDLTETDDAYALTAELPGVNKEDISVVMSPERVLTIKAGQKSDTTDTNEEGEEGPTYHYRERREFSFTRSFTLPSNIDRSQMTAEMEGGVLHVTIPKAEVPADTQVVEIK</sequence>
<feature type="domain" description="SHSP" evidence="5">
    <location>
        <begin position="51"/>
        <end position="170"/>
    </location>
</feature>
<gene>
    <name evidence="6" type="ORF">KIPB_003711</name>
</gene>
<comment type="caution">
    <text evidence="6">The sequence shown here is derived from an EMBL/GenBank/DDBJ whole genome shotgun (WGS) entry which is preliminary data.</text>
</comment>
<dbReference type="Pfam" id="PF00011">
    <property type="entry name" value="HSP20"/>
    <property type="match status" value="1"/>
</dbReference>
<evidence type="ECO:0000256" key="3">
    <source>
        <dbReference type="RuleBase" id="RU003616"/>
    </source>
</evidence>
<evidence type="ECO:0000313" key="6">
    <source>
        <dbReference type="EMBL" id="GIQ82551.1"/>
    </source>
</evidence>
<dbReference type="InterPro" id="IPR002068">
    <property type="entry name" value="A-crystallin/Hsp20_dom"/>
</dbReference>
<keyword evidence="1 6" id="KW-0346">Stress response</keyword>
<comment type="similarity">
    <text evidence="2 3">Belongs to the small heat shock protein (HSP20) family.</text>
</comment>
<dbReference type="EMBL" id="BDIP01000735">
    <property type="protein sequence ID" value="GIQ82551.1"/>
    <property type="molecule type" value="Genomic_DNA"/>
</dbReference>
<dbReference type="PROSITE" id="PS01031">
    <property type="entry name" value="SHSP"/>
    <property type="match status" value="1"/>
</dbReference>
<evidence type="ECO:0000256" key="1">
    <source>
        <dbReference type="ARBA" id="ARBA00023016"/>
    </source>
</evidence>
<keyword evidence="7" id="KW-1185">Reference proteome</keyword>
<dbReference type="PANTHER" id="PTHR11527">
    <property type="entry name" value="HEAT-SHOCK PROTEIN 20 FAMILY MEMBER"/>
    <property type="match status" value="1"/>
</dbReference>
<proteinExistence type="inferred from homology"/>
<dbReference type="AlphaFoldDB" id="A0A9K3CTV4"/>
<feature type="region of interest" description="Disordered" evidence="4">
    <location>
        <begin position="97"/>
        <end position="116"/>
    </location>
</feature>
<dbReference type="Proteomes" id="UP000265618">
    <property type="component" value="Unassembled WGS sequence"/>
</dbReference>
<accession>A0A9K3CTV4</accession>
<evidence type="ECO:0000313" key="7">
    <source>
        <dbReference type="Proteomes" id="UP000265618"/>
    </source>
</evidence>
<name>A0A9K3CTV4_9EUKA</name>
<dbReference type="OrthoDB" id="1245404at2759"/>
<organism evidence="6 7">
    <name type="scientific">Kipferlia bialata</name>
    <dbReference type="NCBI Taxonomy" id="797122"/>
    <lineage>
        <taxon>Eukaryota</taxon>
        <taxon>Metamonada</taxon>
        <taxon>Carpediemonas-like organisms</taxon>
        <taxon>Kipferlia</taxon>
    </lineage>
</organism>
<dbReference type="SUPFAM" id="SSF49764">
    <property type="entry name" value="HSP20-like chaperones"/>
    <property type="match status" value="1"/>
</dbReference>
<dbReference type="InterPro" id="IPR008978">
    <property type="entry name" value="HSP20-like_chaperone"/>
</dbReference>
<evidence type="ECO:0000259" key="5">
    <source>
        <dbReference type="PROSITE" id="PS01031"/>
    </source>
</evidence>
<reference evidence="6 7" key="1">
    <citation type="journal article" date="2018" name="PLoS ONE">
        <title>The draft genome of Kipferlia bialata reveals reductive genome evolution in fornicate parasites.</title>
        <authorList>
            <person name="Tanifuji G."/>
            <person name="Takabayashi S."/>
            <person name="Kume K."/>
            <person name="Takagi M."/>
            <person name="Nakayama T."/>
            <person name="Kamikawa R."/>
            <person name="Inagaki Y."/>
            <person name="Hashimoto T."/>
        </authorList>
    </citation>
    <scope>NUCLEOTIDE SEQUENCE [LARGE SCALE GENOMIC DNA]</scope>
    <source>
        <strain evidence="6">NY0173</strain>
    </source>
</reference>
<dbReference type="InterPro" id="IPR031107">
    <property type="entry name" value="Small_HSP"/>
</dbReference>
<protein>
    <submittedName>
        <fullName evidence="6">Small heat shock protein HSP20</fullName>
    </submittedName>
</protein>
<evidence type="ECO:0000256" key="2">
    <source>
        <dbReference type="PROSITE-ProRule" id="PRU00285"/>
    </source>
</evidence>